<dbReference type="InterPro" id="IPR032466">
    <property type="entry name" value="Metal_Hydrolase"/>
</dbReference>
<dbReference type="GO" id="GO:0016810">
    <property type="term" value="F:hydrolase activity, acting on carbon-nitrogen (but not peptide) bonds"/>
    <property type="evidence" value="ECO:0007669"/>
    <property type="project" value="InterPro"/>
</dbReference>
<evidence type="ECO:0000313" key="4">
    <source>
        <dbReference type="Proteomes" id="UP000195607"/>
    </source>
</evidence>
<gene>
    <name evidence="3" type="ORF">CSP5_0754</name>
</gene>
<evidence type="ECO:0000256" key="1">
    <source>
        <dbReference type="ARBA" id="ARBA00022801"/>
    </source>
</evidence>
<dbReference type="Gene3D" id="3.20.20.140">
    <property type="entry name" value="Metal-dependent hydrolases"/>
    <property type="match status" value="1"/>
</dbReference>
<organism evidence="3 4">
    <name type="scientific">Cuniculiplasma divulgatum</name>
    <dbReference type="NCBI Taxonomy" id="1673428"/>
    <lineage>
        <taxon>Archaea</taxon>
        <taxon>Methanobacteriati</taxon>
        <taxon>Thermoplasmatota</taxon>
        <taxon>Thermoplasmata</taxon>
        <taxon>Thermoplasmatales</taxon>
        <taxon>Cuniculiplasmataceae</taxon>
        <taxon>Cuniculiplasma</taxon>
    </lineage>
</organism>
<dbReference type="AlphaFoldDB" id="A0A1N5U080"/>
<dbReference type="SUPFAM" id="SSF51556">
    <property type="entry name" value="Metallo-dependent hydrolases"/>
    <property type="match status" value="1"/>
</dbReference>
<dbReference type="Gene3D" id="2.30.40.10">
    <property type="entry name" value="Urease, subunit C, domain 1"/>
    <property type="match status" value="1"/>
</dbReference>
<dbReference type="InterPro" id="IPR050287">
    <property type="entry name" value="MTA/SAH_deaminase"/>
</dbReference>
<feature type="domain" description="Amidohydrolase-related" evidence="2">
    <location>
        <begin position="47"/>
        <end position="394"/>
    </location>
</feature>
<accession>A0A1N5U080</accession>
<dbReference type="SUPFAM" id="SSF51338">
    <property type="entry name" value="Composite domain of metallo-dependent hydrolases"/>
    <property type="match status" value="1"/>
</dbReference>
<dbReference type="Proteomes" id="UP000195607">
    <property type="component" value="Chromosome I"/>
</dbReference>
<dbReference type="Pfam" id="PF01979">
    <property type="entry name" value="Amidohydro_1"/>
    <property type="match status" value="1"/>
</dbReference>
<keyword evidence="1" id="KW-0378">Hydrolase</keyword>
<evidence type="ECO:0000259" key="2">
    <source>
        <dbReference type="Pfam" id="PF01979"/>
    </source>
</evidence>
<protein>
    <submittedName>
        <fullName evidence="3">6-aminodeoxyfutalosine deaminase</fullName>
    </submittedName>
</protein>
<proteinExistence type="predicted"/>
<dbReference type="InterPro" id="IPR011059">
    <property type="entry name" value="Metal-dep_hydrolase_composite"/>
</dbReference>
<dbReference type="InterPro" id="IPR006680">
    <property type="entry name" value="Amidohydro-rel"/>
</dbReference>
<dbReference type="PANTHER" id="PTHR43794">
    <property type="entry name" value="AMINOHYDROLASE SSNA-RELATED"/>
    <property type="match status" value="1"/>
</dbReference>
<dbReference type="EMBL" id="LT671858">
    <property type="protein sequence ID" value="SIM54010.1"/>
    <property type="molecule type" value="Genomic_DNA"/>
</dbReference>
<reference evidence="3 4" key="1">
    <citation type="submission" date="2016-04" db="EMBL/GenBank/DDBJ databases">
        <authorList>
            <person name="Evans L.H."/>
            <person name="Alamgir A."/>
            <person name="Owens N."/>
            <person name="Weber N.D."/>
            <person name="Virtaneva K."/>
            <person name="Barbian K."/>
            <person name="Babar A."/>
            <person name="Rosenke K."/>
        </authorList>
    </citation>
    <scope>NUCLEOTIDE SEQUENCE [LARGE SCALE GENOMIC DNA]</scope>
    <source>
        <strain evidence="4">S5(T) (JCM 30642 \VKM B-2941)</strain>
    </source>
</reference>
<evidence type="ECO:0000313" key="3">
    <source>
        <dbReference type="EMBL" id="SIM54010.1"/>
    </source>
</evidence>
<name>A0A1N5U080_9ARCH</name>
<sequence length="423" mass="47524">METSKTIEDVYYYDTSLNRFIHGSVKIQNGIIAGVEETQNSGDCSRFLIPGFINTHSHIAMSRFRGRLDDVNLEKFLEKTFKLDSERTKDDIFHSTICGIYELLSNGITSFFDLYYDEDIIWDACNKMDIRSFLSWNTLDREITTQKGDPVDNAESFIREYNGKSSIIYPSIGIQGVYVASLDTMRAANNVSKKFDTVLHMHLSETRKEVYEFLDKTGKRPVEFLSDNDLLSKRLNAAHCVWLNDHEIKALGKNEVNVSWNSESNLKLGTGGFPPVPELMNNGVNITIGTDSNGSNNSLNILETAKTGTISIKNGRWDAGILNATDVFRMLTVNGGRASHIPYLGEIKIGAPADFNIIDGNHFSLQSSDPDVMINQIVYSMNPAAITDTVINGKYIKKDGKMNLDIENNYRESLRFLKAAFKV</sequence>
<dbReference type="PANTHER" id="PTHR43794:SF11">
    <property type="entry name" value="AMIDOHYDROLASE-RELATED DOMAIN-CONTAINING PROTEIN"/>
    <property type="match status" value="1"/>
</dbReference>